<dbReference type="RefSeq" id="WP_093025258.1">
    <property type="nucleotide sequence ID" value="NZ_FPBK01000008.1"/>
</dbReference>
<dbReference type="Gene3D" id="2.40.160.130">
    <property type="entry name" value="Capsule assembly protein Wzi"/>
    <property type="match status" value="1"/>
</dbReference>
<keyword evidence="3" id="KW-1185">Reference proteome</keyword>
<sequence>MKTLKLTSLLLLFVCFSFGQTIQNTSEVYPSFKECDSTVFMQSCFNSTLLAKIKESFHKPSGVDSTKVYPIGILFEVSEEGAFKLVYIDTAEESLKSEMQNVFATLDNIQPATYNGEPTYMQFSLQLKYPFSKMNTSNLEEPSDMISSERKRSVVVTDSLDAFAKLDATNEYDAFKKSTYVNKEFESNLNVPFQHQRYAIFDAAMNAVGTNSHTASKPFLYNEVQQYYDFEGYTNSLLQDRKTWFGRKFWNEHFATIRGKDYWIDFDIVADLRVGKDTESGINTYNNTRAVQVQGGIGKNLAFYTTFYESQGRFAGYFNDYAESMAPDGGNPAIIPGRGIAKAYGEDGYDYPVAEAYLSYSPSKHFNFQFGNGKNFIGDGYRSLLTSDVASPYPFFKINTTFWKLKYTNTWMWLKDVRPEVTEDGAFLTKFMATHYLSWNVSKRLNLGFFESVIWNDDNNRGFDVANLNPVIFYRAIEFNAGSRSGNALMGLTGKYKLNNSVNLYGQFILDELSTGDFTGGEKSWKNKYGFQLGAKYYNAFKVKDLLLQFEYNQVRPYTYAHRYPRYNYGHNNQSMAHLWGANFREMIAIANYRKGRWFGYGKLTYGQRGLDFNTTEDSYSYGGDIYRSYDDRTADVGIEMLQGNKTSIFITELQAGYVINPVTNLRLYGNVLLRNFDPTAETETTFKQSTVWFSLGFRTDLFNWYNDF</sequence>
<feature type="chain" id="PRO_5011768595" description="Protein involved in gliding motility RemB" evidence="1">
    <location>
        <begin position="20"/>
        <end position="709"/>
    </location>
</feature>
<dbReference type="InterPro" id="IPR038636">
    <property type="entry name" value="Wzi_sf"/>
</dbReference>
<feature type="signal peptide" evidence="1">
    <location>
        <begin position="1"/>
        <end position="19"/>
    </location>
</feature>
<evidence type="ECO:0000313" key="3">
    <source>
        <dbReference type="Proteomes" id="UP000199138"/>
    </source>
</evidence>
<keyword evidence="1" id="KW-0732">Signal</keyword>
<organism evidence="2 3">
    <name type="scientific">Pustulibacterium marinum</name>
    <dbReference type="NCBI Taxonomy" id="1224947"/>
    <lineage>
        <taxon>Bacteria</taxon>
        <taxon>Pseudomonadati</taxon>
        <taxon>Bacteroidota</taxon>
        <taxon>Flavobacteriia</taxon>
        <taxon>Flavobacteriales</taxon>
        <taxon>Flavobacteriaceae</taxon>
        <taxon>Pustulibacterium</taxon>
    </lineage>
</organism>
<evidence type="ECO:0000313" key="2">
    <source>
        <dbReference type="EMBL" id="SFU57532.1"/>
    </source>
</evidence>
<dbReference type="OrthoDB" id="9808260at2"/>
<gene>
    <name evidence="2" type="ORF">SAMN05216480_10823</name>
</gene>
<dbReference type="AlphaFoldDB" id="A0A1I7HAB0"/>
<proteinExistence type="predicted"/>
<evidence type="ECO:0008006" key="4">
    <source>
        <dbReference type="Google" id="ProtNLM"/>
    </source>
</evidence>
<evidence type="ECO:0000256" key="1">
    <source>
        <dbReference type="SAM" id="SignalP"/>
    </source>
</evidence>
<dbReference type="STRING" id="1224947.SAMN05216480_10823"/>
<name>A0A1I7HAB0_9FLAO</name>
<accession>A0A1I7HAB0</accession>
<protein>
    <recommendedName>
        <fullName evidence="4">Protein involved in gliding motility RemB</fullName>
    </recommendedName>
</protein>
<dbReference type="EMBL" id="FPBK01000008">
    <property type="protein sequence ID" value="SFU57532.1"/>
    <property type="molecule type" value="Genomic_DNA"/>
</dbReference>
<dbReference type="Proteomes" id="UP000199138">
    <property type="component" value="Unassembled WGS sequence"/>
</dbReference>
<reference evidence="2 3" key="1">
    <citation type="submission" date="2016-10" db="EMBL/GenBank/DDBJ databases">
        <authorList>
            <person name="de Groot N.N."/>
        </authorList>
    </citation>
    <scope>NUCLEOTIDE SEQUENCE [LARGE SCALE GENOMIC DNA]</scope>
    <source>
        <strain evidence="2 3">CGMCC 1.12333</strain>
    </source>
</reference>